<proteinExistence type="predicted"/>
<keyword evidence="2" id="KW-1185">Reference proteome</keyword>
<dbReference type="Proteomes" id="UP000499080">
    <property type="component" value="Unassembled WGS sequence"/>
</dbReference>
<comment type="caution">
    <text evidence="1">The sequence shown here is derived from an EMBL/GenBank/DDBJ whole genome shotgun (WGS) entry which is preliminary data.</text>
</comment>
<gene>
    <name evidence="1" type="ORF">AVEN_152630_1</name>
</gene>
<organism evidence="1 2">
    <name type="scientific">Araneus ventricosus</name>
    <name type="common">Orbweaver spider</name>
    <name type="synonym">Epeira ventricosa</name>
    <dbReference type="NCBI Taxonomy" id="182803"/>
    <lineage>
        <taxon>Eukaryota</taxon>
        <taxon>Metazoa</taxon>
        <taxon>Ecdysozoa</taxon>
        <taxon>Arthropoda</taxon>
        <taxon>Chelicerata</taxon>
        <taxon>Arachnida</taxon>
        <taxon>Araneae</taxon>
        <taxon>Araneomorphae</taxon>
        <taxon>Entelegynae</taxon>
        <taxon>Araneoidea</taxon>
        <taxon>Araneidae</taxon>
        <taxon>Araneus</taxon>
    </lineage>
</organism>
<evidence type="ECO:0000313" key="2">
    <source>
        <dbReference type="Proteomes" id="UP000499080"/>
    </source>
</evidence>
<accession>A0A4Y2V776</accession>
<name>A0A4Y2V776_ARAVE</name>
<reference evidence="1 2" key="1">
    <citation type="journal article" date="2019" name="Sci. Rep.">
        <title>Orb-weaving spider Araneus ventricosus genome elucidates the spidroin gene catalogue.</title>
        <authorList>
            <person name="Kono N."/>
            <person name="Nakamura H."/>
            <person name="Ohtoshi R."/>
            <person name="Moran D.A.P."/>
            <person name="Shinohara A."/>
            <person name="Yoshida Y."/>
            <person name="Fujiwara M."/>
            <person name="Mori M."/>
            <person name="Tomita M."/>
            <person name="Arakawa K."/>
        </authorList>
    </citation>
    <scope>NUCLEOTIDE SEQUENCE [LARGE SCALE GENOMIC DNA]</scope>
</reference>
<sequence>MPHPSVLCLPGMFGGPLSYSSQSCITCNVSWQQSLHSREKQLPKNLDLLRSAAETKERIPHDEDSFESVPGLVEHDKDANVHPSELAMSWGVIHGWMPKLPSRVLVITGPAGREPFHQPRRPDRPGERKSVIHKSRLCLLSQFSAAVFTSWFEENQDWVTNLGCIGEAPDFPLELLQQFLSFASSMGIVMQEDGIITQHARAFMSDNFTMAQ</sequence>
<dbReference type="AlphaFoldDB" id="A0A4Y2V776"/>
<dbReference type="EMBL" id="BGPR01043651">
    <property type="protein sequence ID" value="GBO20274.1"/>
    <property type="molecule type" value="Genomic_DNA"/>
</dbReference>
<evidence type="ECO:0000313" key="1">
    <source>
        <dbReference type="EMBL" id="GBO20274.1"/>
    </source>
</evidence>
<protein>
    <submittedName>
        <fullName evidence="1">Uncharacterized protein</fullName>
    </submittedName>
</protein>